<evidence type="ECO:0000313" key="2">
    <source>
        <dbReference type="Proteomes" id="UP001153331"/>
    </source>
</evidence>
<proteinExistence type="predicted"/>
<organism evidence="1 2">
    <name type="scientific">Boeremia exigua</name>
    <dbReference type="NCBI Taxonomy" id="749465"/>
    <lineage>
        <taxon>Eukaryota</taxon>
        <taxon>Fungi</taxon>
        <taxon>Dikarya</taxon>
        <taxon>Ascomycota</taxon>
        <taxon>Pezizomycotina</taxon>
        <taxon>Dothideomycetes</taxon>
        <taxon>Pleosporomycetidae</taxon>
        <taxon>Pleosporales</taxon>
        <taxon>Pleosporineae</taxon>
        <taxon>Didymellaceae</taxon>
        <taxon>Boeremia</taxon>
    </lineage>
</organism>
<sequence length="319" mass="36358">MPVTFNLAGHQATDWIKAKTKSSDELFAASCLRNSNESQKLIQSSISRRDFRKRHISPSRNGLIWTVFDAYSKLHYLVLRPEDIWLAILCQLSFHINANAEELREYFVSHQGRKKLVVEHKGDMEHADFAVLACRMTDLIQNNVKEPRLREWIMPSFSTTTDCDRTVAAILMMGSTQKYFSFMCRSSCGIPSVTLLGKRKDWENILYRLEYLSELGTEPDTFANLLKPILRGFVASFDAQRSQANTEFWHKMVHRNRMMSGQEAKRSDGQTIDEAIYHNVEEGGPVESGSQIEIPPGYAGLDTVQPLTGWFMHDVGTSA</sequence>
<gene>
    <name evidence="1" type="ORF">OPT61_g2018</name>
</gene>
<reference evidence="1" key="1">
    <citation type="submission" date="2022-11" db="EMBL/GenBank/DDBJ databases">
        <title>Genome Sequence of Boeremia exigua.</title>
        <authorList>
            <person name="Buettner E."/>
        </authorList>
    </citation>
    <scope>NUCLEOTIDE SEQUENCE</scope>
    <source>
        <strain evidence="1">CU02</strain>
    </source>
</reference>
<dbReference type="Proteomes" id="UP001153331">
    <property type="component" value="Unassembled WGS sequence"/>
</dbReference>
<name>A0ACC2IN30_9PLEO</name>
<protein>
    <submittedName>
        <fullName evidence="1">Uncharacterized protein</fullName>
    </submittedName>
</protein>
<accession>A0ACC2IN30</accession>
<evidence type="ECO:0000313" key="1">
    <source>
        <dbReference type="EMBL" id="KAJ8116584.1"/>
    </source>
</evidence>
<comment type="caution">
    <text evidence="1">The sequence shown here is derived from an EMBL/GenBank/DDBJ whole genome shotgun (WGS) entry which is preliminary data.</text>
</comment>
<dbReference type="EMBL" id="JAPHNI010000088">
    <property type="protein sequence ID" value="KAJ8116584.1"/>
    <property type="molecule type" value="Genomic_DNA"/>
</dbReference>
<keyword evidence="2" id="KW-1185">Reference proteome</keyword>